<dbReference type="Proteomes" id="UP001500908">
    <property type="component" value="Unassembled WGS sequence"/>
</dbReference>
<feature type="chain" id="PRO_5045201539" description="Ig-like domain-containing protein" evidence="1">
    <location>
        <begin position="33"/>
        <end position="208"/>
    </location>
</feature>
<accession>A0ABP7EU21</accession>
<gene>
    <name evidence="2" type="ORF">GCM10022402_01140</name>
</gene>
<sequence length="208" mass="22543">MVRSHFTAGRAALVSVLGLLLSLTVATGSAQALSQPQPGDNPFPSLSNPSLKNPTPGWACDVPAGYTYDHVNRVLYDCNPNGWGYEYHVVKPTDGLWACDVPYGSDFTYDHVNDSSACSPTGSASLYRLQVPEDGLWACEIPSGFTYDHVNDSSACSPNGSDHVYRLREPADGLWACEIPSGYTYDHVNSSYSCSPNGSDYIYRLVSQ</sequence>
<reference evidence="3" key="1">
    <citation type="journal article" date="2019" name="Int. J. Syst. Evol. Microbiol.">
        <title>The Global Catalogue of Microorganisms (GCM) 10K type strain sequencing project: providing services to taxonomists for standard genome sequencing and annotation.</title>
        <authorList>
            <consortium name="The Broad Institute Genomics Platform"/>
            <consortium name="The Broad Institute Genome Sequencing Center for Infectious Disease"/>
            <person name="Wu L."/>
            <person name="Ma J."/>
        </authorList>
    </citation>
    <scope>NUCLEOTIDE SEQUENCE [LARGE SCALE GENOMIC DNA]</scope>
    <source>
        <strain evidence="3">JCM 17137</strain>
    </source>
</reference>
<dbReference type="RefSeq" id="WP_344966241.1">
    <property type="nucleotide sequence ID" value="NZ_BAABDD010000001.1"/>
</dbReference>
<evidence type="ECO:0008006" key="4">
    <source>
        <dbReference type="Google" id="ProtNLM"/>
    </source>
</evidence>
<name>A0ABP7EU21_9ACTN</name>
<organism evidence="2 3">
    <name type="scientific">Salinactinospora qingdaonensis</name>
    <dbReference type="NCBI Taxonomy" id="702744"/>
    <lineage>
        <taxon>Bacteria</taxon>
        <taxon>Bacillati</taxon>
        <taxon>Actinomycetota</taxon>
        <taxon>Actinomycetes</taxon>
        <taxon>Streptosporangiales</taxon>
        <taxon>Nocardiopsidaceae</taxon>
        <taxon>Salinactinospora</taxon>
    </lineage>
</organism>
<feature type="signal peptide" evidence="1">
    <location>
        <begin position="1"/>
        <end position="32"/>
    </location>
</feature>
<evidence type="ECO:0000313" key="3">
    <source>
        <dbReference type="Proteomes" id="UP001500908"/>
    </source>
</evidence>
<proteinExistence type="predicted"/>
<keyword evidence="1" id="KW-0732">Signal</keyword>
<keyword evidence="3" id="KW-1185">Reference proteome</keyword>
<dbReference type="EMBL" id="BAABDD010000001">
    <property type="protein sequence ID" value="GAA3724308.1"/>
    <property type="molecule type" value="Genomic_DNA"/>
</dbReference>
<comment type="caution">
    <text evidence="2">The sequence shown here is derived from an EMBL/GenBank/DDBJ whole genome shotgun (WGS) entry which is preliminary data.</text>
</comment>
<evidence type="ECO:0000256" key="1">
    <source>
        <dbReference type="SAM" id="SignalP"/>
    </source>
</evidence>
<protein>
    <recommendedName>
        <fullName evidence="4">Ig-like domain-containing protein</fullName>
    </recommendedName>
</protein>
<evidence type="ECO:0000313" key="2">
    <source>
        <dbReference type="EMBL" id="GAA3724308.1"/>
    </source>
</evidence>